<dbReference type="eggNOG" id="COG0402">
    <property type="taxonomic scope" value="Bacteria"/>
</dbReference>
<organism evidence="4 5">
    <name type="scientific">Azorhizobium caulinodans (strain ATCC 43989 / DSM 5975 / JCM 20966 / LMG 6465 / NBRC 14845 / NCIMB 13405 / ORS 571)</name>
    <dbReference type="NCBI Taxonomy" id="438753"/>
    <lineage>
        <taxon>Bacteria</taxon>
        <taxon>Pseudomonadati</taxon>
        <taxon>Pseudomonadota</taxon>
        <taxon>Alphaproteobacteria</taxon>
        <taxon>Hyphomicrobiales</taxon>
        <taxon>Xanthobacteraceae</taxon>
        <taxon>Azorhizobium</taxon>
    </lineage>
</organism>
<evidence type="ECO:0000256" key="2">
    <source>
        <dbReference type="ARBA" id="ARBA00022801"/>
    </source>
</evidence>
<dbReference type="SUPFAM" id="SSF51338">
    <property type="entry name" value="Composite domain of metallo-dependent hydrolases"/>
    <property type="match status" value="1"/>
</dbReference>
<reference evidence="4 5" key="4">
    <citation type="journal article" date="2009" name="Appl. Environ. Microbiol.">
        <title>Comparative genome-wide transcriptional profiling of Azorhizobium caulinodans ORS571 grown under free-living and symbiotic conditions.</title>
        <authorList>
            <person name="Tsukada S."/>
            <person name="Aono T."/>
            <person name="Akiba N."/>
            <person name="Lee KB."/>
            <person name="Liu CT."/>
            <person name="Toyazaki H."/>
            <person name="Oyaizu H."/>
        </authorList>
    </citation>
    <scope>NUCLEOTIDE SEQUENCE [LARGE SCALE GENOMIC DNA]</scope>
    <source>
        <strain evidence="5">ATCC 43989 / DSM 5975 / JCM 20966 / LMG 6465 / NBRC 14845 / NCIMB 13405 / ORS 571</strain>
    </source>
</reference>
<dbReference type="SUPFAM" id="SSF51556">
    <property type="entry name" value="Metallo-dependent hydrolases"/>
    <property type="match status" value="1"/>
</dbReference>
<keyword evidence="2 4" id="KW-0378">Hydrolase</keyword>
<accession>A8I910</accession>
<dbReference type="InterPro" id="IPR050287">
    <property type="entry name" value="MTA/SAH_deaminase"/>
</dbReference>
<dbReference type="KEGG" id="azc:AZC_2730"/>
<dbReference type="PANTHER" id="PTHR43794">
    <property type="entry name" value="AMINOHYDROLASE SSNA-RELATED"/>
    <property type="match status" value="1"/>
</dbReference>
<evidence type="ECO:0000256" key="1">
    <source>
        <dbReference type="ARBA" id="ARBA00006745"/>
    </source>
</evidence>
<evidence type="ECO:0000313" key="4">
    <source>
        <dbReference type="EMBL" id="BAF88728.1"/>
    </source>
</evidence>
<feature type="domain" description="Amidohydrolase-related" evidence="3">
    <location>
        <begin position="86"/>
        <end position="450"/>
    </location>
</feature>
<dbReference type="STRING" id="438753.AZC_2730"/>
<evidence type="ECO:0000313" key="5">
    <source>
        <dbReference type="Proteomes" id="UP000000270"/>
    </source>
</evidence>
<dbReference type="Pfam" id="PF01979">
    <property type="entry name" value="Amidohydro_1"/>
    <property type="match status" value="1"/>
</dbReference>
<dbReference type="AlphaFoldDB" id="A8I910"/>
<reference evidence="5" key="2">
    <citation type="submission" date="2007-04" db="EMBL/GenBank/DDBJ databases">
        <title>Complete genome sequence of the nitrogen-fixing bacterium Azorhizobium caulinodans ORS571.</title>
        <authorList>
            <person name="Lee K.B."/>
            <person name="Backer P.D."/>
            <person name="Aono T."/>
            <person name="Liu C.T."/>
            <person name="Suzuki S."/>
            <person name="Suzuki T."/>
            <person name="Kaneko T."/>
            <person name="Yamada M."/>
            <person name="Tabata S."/>
            <person name="Kupfer D.M."/>
            <person name="Najar F.Z."/>
            <person name="Wiley G.B."/>
            <person name="Roe B."/>
            <person name="Binnewies T."/>
            <person name="Ussery D."/>
            <person name="Vereecke D."/>
            <person name="Gevers D."/>
            <person name="Holsters M."/>
            <person name="Oyaizu H."/>
        </authorList>
    </citation>
    <scope>NUCLEOTIDE SEQUENCE [LARGE SCALE GENOMIC DNA]</scope>
    <source>
        <strain evidence="5">ATCC 43989 / DSM 5975 / JCM 20966 / LMG 6465 / NBRC 14845 / NCIMB 13405 / ORS 571</strain>
    </source>
</reference>
<dbReference type="Gene3D" id="3.20.20.140">
    <property type="entry name" value="Metal-dependent hydrolases"/>
    <property type="match status" value="1"/>
</dbReference>
<dbReference type="InterPro" id="IPR032466">
    <property type="entry name" value="Metal_Hydrolase"/>
</dbReference>
<reference evidence="4 5" key="5">
    <citation type="journal article" date="2010" name="Appl. Environ. Microbiol.">
        <title>phrR-like gene praR of Azorhizobium caulinodans ORS571 is essential for symbiosis with Sesbania rostrata and is involved in expression of reb genes.</title>
        <authorList>
            <person name="Akiba N."/>
            <person name="Aono T."/>
            <person name="Toyazaki H."/>
            <person name="Sato S."/>
            <person name="Oyaizu H."/>
        </authorList>
    </citation>
    <scope>NUCLEOTIDE SEQUENCE [LARGE SCALE GENOMIC DNA]</scope>
    <source>
        <strain evidence="5">ATCC 43989 / DSM 5975 / JCM 20966 / LMG 6465 / NBRC 14845 / NCIMB 13405 / ORS 571</strain>
    </source>
</reference>
<dbReference type="InterPro" id="IPR011059">
    <property type="entry name" value="Metal-dep_hydrolase_composite"/>
</dbReference>
<protein>
    <submittedName>
        <fullName evidence="4">Metallo-dependent hydrolase</fullName>
    </submittedName>
</protein>
<dbReference type="PANTHER" id="PTHR43794:SF11">
    <property type="entry name" value="AMIDOHYDROLASE-RELATED DOMAIN-CONTAINING PROTEIN"/>
    <property type="match status" value="1"/>
</dbReference>
<reference evidence="4 5" key="1">
    <citation type="journal article" date="2007" name="Appl. Environ. Microbiol.">
        <title>Rhizobial factors required for stem nodule maturation and maintenance in Sesbania rostrata-Azorhizobium caulinodans ORS571 symbiosis.</title>
        <authorList>
            <person name="Suzuki S."/>
            <person name="Aono T."/>
            <person name="Lee KB."/>
            <person name="Suzuki T."/>
            <person name="Liu CT."/>
            <person name="Miwa H."/>
            <person name="Wakao S."/>
            <person name="Iki T."/>
            <person name="Oyaizu H."/>
        </authorList>
    </citation>
    <scope>NUCLEOTIDE SEQUENCE [LARGE SCALE GENOMIC DNA]</scope>
    <source>
        <strain evidence="5">ATCC 43989 / DSM 5975 / JCM 20966 / LMG 6465 / NBRC 14845 / NCIMB 13405 / ORS 571</strain>
    </source>
</reference>
<keyword evidence="5" id="KW-1185">Reference proteome</keyword>
<proteinExistence type="inferred from homology"/>
<dbReference type="Gene3D" id="2.30.40.10">
    <property type="entry name" value="Urease, subunit C, domain 1"/>
    <property type="match status" value="1"/>
</dbReference>
<dbReference type="EMBL" id="AP009384">
    <property type="protein sequence ID" value="BAF88728.1"/>
    <property type="molecule type" value="Genomic_DNA"/>
</dbReference>
<dbReference type="InterPro" id="IPR006680">
    <property type="entry name" value="Amidohydro-rel"/>
</dbReference>
<evidence type="ECO:0000259" key="3">
    <source>
        <dbReference type="Pfam" id="PF01979"/>
    </source>
</evidence>
<dbReference type="GO" id="GO:0016810">
    <property type="term" value="F:hydrolase activity, acting on carbon-nitrogen (but not peptide) bonds"/>
    <property type="evidence" value="ECO:0007669"/>
    <property type="project" value="InterPro"/>
</dbReference>
<reference evidence="4 5" key="3">
    <citation type="journal article" date="2008" name="BMC Genomics">
        <title>The genome of the versatile nitrogen fixer Azorhizobium caulinodans ORS571.</title>
        <authorList>
            <person name="Lee KB."/>
            <person name="Backer P.D."/>
            <person name="Aono T."/>
            <person name="Liu CT."/>
            <person name="Suzuki S."/>
            <person name="Suzuki T."/>
            <person name="Kaneko T."/>
            <person name="Yamada M."/>
            <person name="Tabata S."/>
            <person name="Kupfer D.M."/>
            <person name="Najar F.Z."/>
            <person name="Wiley G.B."/>
            <person name="Roe B."/>
            <person name="Binnewies T.T."/>
            <person name="Ussery D.W."/>
            <person name="D'Haeze W."/>
            <person name="Herder J.D."/>
            <person name="Gevers D."/>
            <person name="Vereecke D."/>
            <person name="Holsters M."/>
            <person name="Oyaizu H."/>
        </authorList>
    </citation>
    <scope>NUCLEOTIDE SEQUENCE [LARGE SCALE GENOMIC DNA]</scope>
    <source>
        <strain evidence="5">ATCC 43989 / DSM 5975 / JCM 20966 / LMG 6465 / NBRC 14845 / NCIMB 13405 / ORS 571</strain>
    </source>
</reference>
<sequence length="488" mass="52503">MNTSRIGARIFHNRGMTRPRAAGREDAPMFAPTTTAVFGSHVLAQGAGGPEVLRDHWVLTEGRRIAAITPTRPEGADVVLDAPGRFVLPGLMNLHNHCFSEMVARTHTEDGAGRKNNQSVVYTVLLPLTRTGLDILSPDERMAIARLGILQILKGGATTVMEPFRNGLPEMFEAAEEMGLRFYGAPYLFSTADARADADGTVRYKGSDGEADLAAWNALYQRWEGADEGRIRLAMSPHATDTCDPDLLRAAAVRARELNVPITTHLAQSEREVATIRERHGRSPAEYLDWLGLLAPDLLAAHCIASTDDDLRLMAARGMTVLNCPRVFARAGMVANFGRFRSFGIPTLVGTDGYNLDLLGELSAAALISKTQAGSATIASAPELIAAVTSEAAAAIFRPDLGVIRPGATADLTVIDLTHPHLQPLFDPRRALVWLANRANVDAVIVDGRVLVSSGRYVHADEAAIVAAGTAAIQRIWDLPEARAAFES</sequence>
<comment type="similarity">
    <text evidence="1">Belongs to the metallo-dependent hydrolases superfamily. ATZ/TRZ family.</text>
</comment>
<dbReference type="Proteomes" id="UP000000270">
    <property type="component" value="Chromosome"/>
</dbReference>
<dbReference type="HOGENOM" id="CLU_012358_2_4_5"/>
<reference evidence="4 5" key="6">
    <citation type="journal article" date="2011" name="Appl. Environ. Microbiol.">
        <title>Involvement of the azorhizobial chromosome partition gene (parA) in the onset of bacteroid differentiation during Sesbania rostrata stem nodule development.</title>
        <authorList>
            <person name="Liu CT."/>
            <person name="Lee KB."/>
            <person name="Wang YS."/>
            <person name="Peng MH."/>
            <person name="Lee KT."/>
            <person name="Suzuki S."/>
            <person name="Suzuki T."/>
            <person name="Oyaizu H."/>
        </authorList>
    </citation>
    <scope>NUCLEOTIDE SEQUENCE [LARGE SCALE GENOMIC DNA]</scope>
    <source>
        <strain evidence="5">ATCC 43989 / DSM 5975 / JCM 20966 / LMG 6465 / NBRC 14845 / NCIMB 13405 / ORS 571</strain>
    </source>
</reference>
<gene>
    <name evidence="4" type="ordered locus">AZC_2730</name>
</gene>
<name>A8I910_AZOC5</name>